<dbReference type="Gene3D" id="3.30.465.10">
    <property type="match status" value="1"/>
</dbReference>
<dbReference type="EC" id="1.1.5.12" evidence="5"/>
<dbReference type="GO" id="GO:0071949">
    <property type="term" value="F:FAD binding"/>
    <property type="evidence" value="ECO:0007669"/>
    <property type="project" value="InterPro"/>
</dbReference>
<comment type="similarity">
    <text evidence="5">Belongs to the quinone-dependent D-lactate dehydrogenase family.</text>
</comment>
<comment type="function">
    <text evidence="5 6">Catalyzes the oxidation of D-lactate to pyruvate.</text>
</comment>
<dbReference type="GO" id="GO:0006089">
    <property type="term" value="P:lactate metabolic process"/>
    <property type="evidence" value="ECO:0007669"/>
    <property type="project" value="UniProtKB-UniRule"/>
</dbReference>
<dbReference type="InterPro" id="IPR006094">
    <property type="entry name" value="Oxid_FAD_bind_N"/>
</dbReference>
<keyword evidence="4 5" id="KW-0560">Oxidoreductase</keyword>
<dbReference type="SUPFAM" id="SSF56176">
    <property type="entry name" value="FAD-binding/transporter-associated domain-like"/>
    <property type="match status" value="1"/>
</dbReference>
<dbReference type="GO" id="GO:0031234">
    <property type="term" value="C:extrinsic component of cytoplasmic side of plasma membrane"/>
    <property type="evidence" value="ECO:0007669"/>
    <property type="project" value="UniProtKB-UniRule"/>
</dbReference>
<evidence type="ECO:0000256" key="3">
    <source>
        <dbReference type="ARBA" id="ARBA00022827"/>
    </source>
</evidence>
<comment type="cofactor">
    <cofactor evidence="1 5 6 7">
        <name>FAD</name>
        <dbReference type="ChEBI" id="CHEBI:57692"/>
    </cofactor>
</comment>
<dbReference type="RefSeq" id="WP_306099728.1">
    <property type="nucleotide sequence ID" value="NZ_CP162602.1"/>
</dbReference>
<dbReference type="HAMAP" id="MF_02092">
    <property type="entry name" value="DLDH_Dld"/>
    <property type="match status" value="1"/>
</dbReference>
<dbReference type="InterPro" id="IPR016164">
    <property type="entry name" value="FAD-linked_Oxase-like_C"/>
</dbReference>
<dbReference type="PANTHER" id="PTHR43716">
    <property type="entry name" value="D-2-HYDROXYGLUTARATE DEHYDROGENASE, MITOCHONDRIAL"/>
    <property type="match status" value="1"/>
</dbReference>
<dbReference type="InterPro" id="IPR016172">
    <property type="entry name" value="D-lactate_DH_C-sub1"/>
</dbReference>
<dbReference type="NCBIfam" id="NF008387">
    <property type="entry name" value="PRK11183.1"/>
    <property type="match status" value="1"/>
</dbReference>
<dbReference type="GO" id="GO:0102029">
    <property type="term" value="F:D-lactate dehydrogenase (quinone) activity"/>
    <property type="evidence" value="ECO:0007669"/>
    <property type="project" value="UniProtKB-EC"/>
</dbReference>
<dbReference type="GO" id="GO:0004458">
    <property type="term" value="F:D-lactate dehydrogenase (cytochrome) activity"/>
    <property type="evidence" value="ECO:0007669"/>
    <property type="project" value="UniProtKB-UniRule"/>
</dbReference>
<evidence type="ECO:0000256" key="2">
    <source>
        <dbReference type="ARBA" id="ARBA00022630"/>
    </source>
</evidence>
<evidence type="ECO:0000313" key="9">
    <source>
        <dbReference type="EMBL" id="XDK26814.1"/>
    </source>
</evidence>
<keyword evidence="5 6" id="KW-0874">Quinone</keyword>
<dbReference type="SUPFAM" id="SSF55103">
    <property type="entry name" value="FAD-linked oxidases, C-terminal domain"/>
    <property type="match status" value="1"/>
</dbReference>
<dbReference type="Pfam" id="PF09330">
    <property type="entry name" value="Lact-deh-memb"/>
    <property type="match status" value="1"/>
</dbReference>
<organism evidence="9">
    <name type="scientific">Vibrio sp. HB236076</name>
    <dbReference type="NCBI Taxonomy" id="3232307"/>
    <lineage>
        <taxon>Bacteria</taxon>
        <taxon>Pseudomonadati</taxon>
        <taxon>Pseudomonadota</taxon>
        <taxon>Gammaproteobacteria</taxon>
        <taxon>Vibrionales</taxon>
        <taxon>Vibrionaceae</taxon>
        <taxon>Vibrio</taxon>
    </lineage>
</organism>
<gene>
    <name evidence="5 9" type="primary">dld</name>
    <name evidence="9" type="ORF">AB0763_13585</name>
</gene>
<keyword evidence="2 5" id="KW-0285">Flavoprotein</keyword>
<dbReference type="Gene3D" id="3.30.1370.20">
    <property type="entry name" value="D-lactate dehydrogenase, cap domain, subdomain 2"/>
    <property type="match status" value="1"/>
</dbReference>
<feature type="domain" description="FAD-binding PCMH-type" evidence="8">
    <location>
        <begin position="36"/>
        <end position="208"/>
    </location>
</feature>
<dbReference type="InterPro" id="IPR015409">
    <property type="entry name" value="Lactate_DH_C"/>
</dbReference>
<dbReference type="InterPro" id="IPR016166">
    <property type="entry name" value="FAD-bd_PCMH"/>
</dbReference>
<dbReference type="Gene3D" id="3.30.70.610">
    <property type="entry name" value="D-lactate dehydrogenase, cap domain, subdomain 1"/>
    <property type="match status" value="2"/>
</dbReference>
<feature type="binding site" evidence="5 7">
    <location>
        <position position="144"/>
    </location>
    <ligand>
        <name>FAD</name>
        <dbReference type="ChEBI" id="CHEBI:57692"/>
    </ligand>
</feature>
<feature type="binding site" evidence="5 7">
    <location>
        <position position="137"/>
    </location>
    <ligand>
        <name>FAD</name>
        <dbReference type="ChEBI" id="CHEBI:57692"/>
    </ligand>
</feature>
<reference evidence="9" key="1">
    <citation type="submission" date="2024-07" db="EMBL/GenBank/DDBJ databases">
        <title>Genome Analysis of a Potential Novel Vibrio Species Secreting pH- and Thermo-stable Alginate Lyase and its Application in Producing Alginate Oligosaccharides.</title>
        <authorList>
            <person name="Huang H."/>
            <person name="Bao K."/>
        </authorList>
    </citation>
    <scope>NUCLEOTIDE SEQUENCE</scope>
    <source>
        <strain evidence="9">HB236076</strain>
        <plasmid evidence="9">p-HB236076</plasmid>
    </source>
</reference>
<dbReference type="InterPro" id="IPR016167">
    <property type="entry name" value="FAD-bd_PCMH_sub1"/>
</dbReference>
<keyword evidence="5" id="KW-1003">Cell membrane</keyword>
<dbReference type="PIRSF" id="PIRSF000101">
    <property type="entry name" value="D-lactate_dh"/>
    <property type="match status" value="1"/>
</dbReference>
<dbReference type="AlphaFoldDB" id="A0AB39HKN3"/>
<dbReference type="PANTHER" id="PTHR43716:SF1">
    <property type="entry name" value="D-2-HYDROXYGLUTARATE DEHYDROGENASE, MITOCHONDRIAL"/>
    <property type="match status" value="1"/>
</dbReference>
<dbReference type="GO" id="GO:0048038">
    <property type="term" value="F:quinone binding"/>
    <property type="evidence" value="ECO:0007669"/>
    <property type="project" value="UniProtKB-KW"/>
</dbReference>
<dbReference type="Pfam" id="PF01565">
    <property type="entry name" value="FAD_binding_4"/>
    <property type="match status" value="1"/>
</dbReference>
<dbReference type="PROSITE" id="PS51387">
    <property type="entry name" value="FAD_PCMH"/>
    <property type="match status" value="1"/>
</dbReference>
<feature type="binding site" evidence="7">
    <location>
        <position position="252"/>
    </location>
    <ligand>
        <name>FAD</name>
        <dbReference type="ChEBI" id="CHEBI:57692"/>
    </ligand>
</feature>
<dbReference type="InterPro" id="IPR051264">
    <property type="entry name" value="FAD-oxidored/transferase_4"/>
</dbReference>
<dbReference type="InterPro" id="IPR016173">
    <property type="entry name" value="D-lactate_DH_C-sub2"/>
</dbReference>
<geneLocation type="plasmid" evidence="9">
    <name>p-HB236076</name>
</geneLocation>
<evidence type="ECO:0000256" key="4">
    <source>
        <dbReference type="ARBA" id="ARBA00023002"/>
    </source>
</evidence>
<feature type="binding site" evidence="5 7">
    <location>
        <position position="154"/>
    </location>
    <ligand>
        <name>FAD</name>
        <dbReference type="ChEBI" id="CHEBI:57692"/>
    </ligand>
</feature>
<dbReference type="GO" id="GO:0022904">
    <property type="term" value="P:respiratory electron transport chain"/>
    <property type="evidence" value="ECO:0007669"/>
    <property type="project" value="InterPro"/>
</dbReference>
<keyword evidence="9" id="KW-0614">Plasmid</keyword>
<dbReference type="InterPro" id="IPR036318">
    <property type="entry name" value="FAD-bd_PCMH-like_sf"/>
</dbReference>
<comment type="catalytic activity">
    <reaction evidence="5 6">
        <text>(R)-lactate + a quinone = a quinol + pyruvate</text>
        <dbReference type="Rhea" id="RHEA:51468"/>
        <dbReference type="ChEBI" id="CHEBI:15361"/>
        <dbReference type="ChEBI" id="CHEBI:16004"/>
        <dbReference type="ChEBI" id="CHEBI:24646"/>
        <dbReference type="ChEBI" id="CHEBI:132124"/>
        <dbReference type="EC" id="1.1.5.12"/>
    </reaction>
</comment>
<dbReference type="GO" id="GO:0055085">
    <property type="term" value="P:transmembrane transport"/>
    <property type="evidence" value="ECO:0007669"/>
    <property type="project" value="InterPro"/>
</dbReference>
<evidence type="ECO:0000259" key="8">
    <source>
        <dbReference type="PROSITE" id="PS51387"/>
    </source>
</evidence>
<dbReference type="InterPro" id="IPR012256">
    <property type="entry name" value="D_lactate_DH"/>
</dbReference>
<comment type="subcellular location">
    <subcellularLocation>
        <location evidence="5">Cell inner membrane</location>
        <topology evidence="5">Peripheral membrane protein</topology>
        <orientation evidence="5">Cytoplasmic side</orientation>
    </subcellularLocation>
</comment>
<keyword evidence="3 5" id="KW-0274">FAD</keyword>
<dbReference type="EMBL" id="CP162602">
    <property type="protein sequence ID" value="XDK26814.1"/>
    <property type="molecule type" value="Genomic_DNA"/>
</dbReference>
<feature type="binding site" evidence="5 7">
    <location>
        <begin position="70"/>
        <end position="74"/>
    </location>
    <ligand>
        <name>FAD</name>
        <dbReference type="ChEBI" id="CHEBI:57692"/>
    </ligand>
</feature>
<sequence length="567" mass="63942">MDIQQLINQFEAIVGSNNVLNGEQPTQYYRRGFRSGQGAALAVVFPTTIWQQWQVIQACVNANCIIIMQAAKTGLTEGSAPSGNDYDREVVIINVMKMPQIHLIDGGKQAICLPGATLHNLEKTLKAIGRAPHSVIGSSTLGATVVGGIANNSGGALVKRGPAYTELALFAQVDEHGQLHLVNHLGIEGLGDSPETILTKVQEGDLPSQGILHDQGMASDREYQQRVRDVSSDVPSRFNADERRLFEASGCAGKLGVFAVRVDTYPIAQKEQVFYLGCQDPKALTQLRKEVLTTFKHLPEMGEYLHRDIFNLAEKYGKDTFLSIDKLGTERLPTLFALKAKLESALDRLSWLPKQIPDKCLYYLSQCFPQHLPARMLDFRDRYEHHLILKMSDEGIEEARTYLQQHWQQNPGCDYFECDKEESKKAYLHRFAAAGAAIRYETIHHNEVEDIVALDIALRRNDDDWVETLPQEVKENLVASLYYGHFFCYVFHQDYIFKKGTDTKAMKKKMLAHLNDRGAKYPAEHNVGHLYEAENSLQTFYHQLDPTNTFNPGIGKMDKYQRNCQCC</sequence>
<evidence type="ECO:0000256" key="1">
    <source>
        <dbReference type="ARBA" id="ARBA00001974"/>
    </source>
</evidence>
<dbReference type="InterPro" id="IPR016169">
    <property type="entry name" value="FAD-bd_PCMH_sub2"/>
</dbReference>
<keyword evidence="5" id="KW-0997">Cell inner membrane</keyword>
<protein>
    <recommendedName>
        <fullName evidence="5">Quinone-dependent D-lactate dehydrogenase</fullName>
        <ecNumber evidence="5">1.1.5.12</ecNumber>
    </recommendedName>
    <alternativeName>
        <fullName evidence="5">D-lactate dehydrogenase</fullName>
        <shortName evidence="5">D-LDH</shortName>
    </alternativeName>
</protein>
<name>A0AB39HKN3_9VIBR</name>
<feature type="binding site" evidence="5 7">
    <location>
        <begin position="78"/>
        <end position="79"/>
    </location>
    <ligand>
        <name>FAD</name>
        <dbReference type="ChEBI" id="CHEBI:57692"/>
    </ligand>
</feature>
<proteinExistence type="inferred from homology"/>
<evidence type="ECO:0000256" key="5">
    <source>
        <dbReference type="HAMAP-Rule" id="MF_02092"/>
    </source>
</evidence>
<evidence type="ECO:0000256" key="7">
    <source>
        <dbReference type="PIRSR" id="PIRSR000101-1"/>
    </source>
</evidence>
<keyword evidence="5" id="KW-0472">Membrane</keyword>
<accession>A0AB39HKN3</accession>
<feature type="binding site" evidence="5 7">
    <location>
        <position position="257"/>
    </location>
    <ligand>
        <name>FAD</name>
        <dbReference type="ChEBI" id="CHEBI:57692"/>
    </ligand>
</feature>
<evidence type="ECO:0000256" key="6">
    <source>
        <dbReference type="PIRNR" id="PIRNR000101"/>
    </source>
</evidence>
<dbReference type="KEGG" id="vih:AB0763_13585"/>
<dbReference type="Gene3D" id="3.30.43.10">
    <property type="entry name" value="Uridine Diphospho-n-acetylenolpyruvylglucosamine Reductase, domain 2"/>
    <property type="match status" value="1"/>
</dbReference>